<dbReference type="AlphaFoldDB" id="A0A1T4L9M1"/>
<evidence type="ECO:0000313" key="2">
    <source>
        <dbReference type="Proteomes" id="UP000190449"/>
    </source>
</evidence>
<dbReference type="RefSeq" id="WP_078775889.1">
    <property type="nucleotide sequence ID" value="NZ_FUWU01000010.1"/>
</dbReference>
<dbReference type="STRING" id="28122.SAMN02745108_00819"/>
<organism evidence="1 2">
    <name type="scientific">Fibrobacter intestinalis</name>
    <dbReference type="NCBI Taxonomy" id="28122"/>
    <lineage>
        <taxon>Bacteria</taxon>
        <taxon>Pseudomonadati</taxon>
        <taxon>Fibrobacterota</taxon>
        <taxon>Fibrobacteria</taxon>
        <taxon>Fibrobacterales</taxon>
        <taxon>Fibrobacteraceae</taxon>
        <taxon>Fibrobacter</taxon>
    </lineage>
</organism>
<accession>A0A1T4L9M1</accession>
<evidence type="ECO:0000313" key="1">
    <source>
        <dbReference type="EMBL" id="SJZ51396.1"/>
    </source>
</evidence>
<dbReference type="Proteomes" id="UP000190449">
    <property type="component" value="Unassembled WGS sequence"/>
</dbReference>
<name>A0A1T4L9M1_9BACT</name>
<reference evidence="1 2" key="1">
    <citation type="submission" date="2017-02" db="EMBL/GenBank/DDBJ databases">
        <authorList>
            <person name="Peterson S.W."/>
        </authorList>
    </citation>
    <scope>NUCLEOTIDE SEQUENCE [LARGE SCALE GENOMIC DNA]</scope>
    <source>
        <strain evidence="1 2">ATCC 43854</strain>
    </source>
</reference>
<gene>
    <name evidence="1" type="ORF">SAMN02745108_00819</name>
</gene>
<dbReference type="EMBL" id="FUWU01000010">
    <property type="protein sequence ID" value="SJZ51396.1"/>
    <property type="molecule type" value="Genomic_DNA"/>
</dbReference>
<protein>
    <submittedName>
        <fullName evidence="1">Uncharacterized protein</fullName>
    </submittedName>
</protein>
<sequence length="144" mass="16674">MNFLDYITSAEKTPIRVLTSWQRNTDVSKLKIEPDLKRFYSVCGEIPVAPVLIVHTKADGLIAPDVKHRDREIAQNINLSWIQIMRINEDSSLNCVTSNEKLFEIDDSFKEAFAEVFDFLTWDEFLDEKGCINHDSLQLINNRI</sequence>
<proteinExistence type="predicted"/>